<proteinExistence type="predicted"/>
<accession>A0A0A1T8B7</accession>
<dbReference type="PANTHER" id="PTHR13887">
    <property type="entry name" value="GLUTATHIONE S-TRANSFERASE KAPPA"/>
    <property type="match status" value="1"/>
</dbReference>
<dbReference type="Gene3D" id="3.40.30.10">
    <property type="entry name" value="Glutaredoxin"/>
    <property type="match status" value="1"/>
</dbReference>
<dbReference type="Proteomes" id="UP000039046">
    <property type="component" value="Unassembled WGS sequence"/>
</dbReference>
<dbReference type="PANTHER" id="PTHR13887:SF41">
    <property type="entry name" value="THIOREDOXIN SUPERFAMILY PROTEIN"/>
    <property type="match status" value="1"/>
</dbReference>
<dbReference type="AlphaFoldDB" id="A0A0A1T8B7"/>
<evidence type="ECO:0000259" key="1">
    <source>
        <dbReference type="Pfam" id="PF01323"/>
    </source>
</evidence>
<organism evidence="2 3">
    <name type="scientific">[Torrubiella] hemipterigena</name>
    <dbReference type="NCBI Taxonomy" id="1531966"/>
    <lineage>
        <taxon>Eukaryota</taxon>
        <taxon>Fungi</taxon>
        <taxon>Dikarya</taxon>
        <taxon>Ascomycota</taxon>
        <taxon>Pezizomycotina</taxon>
        <taxon>Sordariomycetes</taxon>
        <taxon>Hypocreomycetidae</taxon>
        <taxon>Hypocreales</taxon>
        <taxon>Clavicipitaceae</taxon>
        <taxon>Clavicipitaceae incertae sedis</taxon>
        <taxon>'Torrubiella' clade</taxon>
    </lineage>
</organism>
<dbReference type="SUPFAM" id="SSF52833">
    <property type="entry name" value="Thioredoxin-like"/>
    <property type="match status" value="1"/>
</dbReference>
<gene>
    <name evidence="2" type="ORF">VHEMI02489</name>
</gene>
<dbReference type="EMBL" id="CDHN01000001">
    <property type="protein sequence ID" value="CEJ82425.1"/>
    <property type="molecule type" value="Genomic_DNA"/>
</dbReference>
<dbReference type="Pfam" id="PF01323">
    <property type="entry name" value="DSBA"/>
    <property type="match status" value="1"/>
</dbReference>
<evidence type="ECO:0000313" key="3">
    <source>
        <dbReference type="Proteomes" id="UP000039046"/>
    </source>
</evidence>
<protein>
    <recommendedName>
        <fullName evidence="1">DSBA-like thioredoxin domain-containing protein</fullName>
    </recommendedName>
</protein>
<sequence length="225" mass="24116">MITITIISDNVCPHCLLARNRLNRALEIFRKTVPGGSTTPISIHWQAHLLQLTSPQASYIPSSGSTSASSITEAKFGAERARAKQEKLARAGAAEGINFSFTGKIGPTRDSHRLVALGKTKGWEVADALVVAIMKMYFEGGGDITSFDDLVGAAQRAGIDANEAREWLESGKGDTEVDEEVKKSIAMNITGVPTIIINDKYTVDGAEDMFGFLEALSKAKDDVSA</sequence>
<dbReference type="OrthoDB" id="1930760at2759"/>
<reference evidence="2 3" key="1">
    <citation type="journal article" date="2015" name="Genome Announc.">
        <title>Draft Genome Sequence and Gene Annotation of the Entomopathogenic Fungus Verticillium hemipterigenum.</title>
        <authorList>
            <person name="Horn F."/>
            <person name="Habel A."/>
            <person name="Scharf D.H."/>
            <person name="Dworschak J."/>
            <person name="Brakhage A.A."/>
            <person name="Guthke R."/>
            <person name="Hertweck C."/>
            <person name="Linde J."/>
        </authorList>
    </citation>
    <scope>NUCLEOTIDE SEQUENCE [LARGE SCALE GENOMIC DNA]</scope>
</reference>
<dbReference type="InterPro" id="IPR001853">
    <property type="entry name" value="DSBA-like_thioredoxin_dom"/>
</dbReference>
<name>A0A0A1T8B7_9HYPO</name>
<dbReference type="CDD" id="cd03024">
    <property type="entry name" value="DsbA_FrnE"/>
    <property type="match status" value="1"/>
</dbReference>
<dbReference type="GO" id="GO:0016491">
    <property type="term" value="F:oxidoreductase activity"/>
    <property type="evidence" value="ECO:0007669"/>
    <property type="project" value="InterPro"/>
</dbReference>
<dbReference type="HOGENOM" id="CLU_069253_0_1_1"/>
<keyword evidence="3" id="KW-1185">Reference proteome</keyword>
<evidence type="ECO:0000313" key="2">
    <source>
        <dbReference type="EMBL" id="CEJ82425.1"/>
    </source>
</evidence>
<dbReference type="InterPro" id="IPR036249">
    <property type="entry name" value="Thioredoxin-like_sf"/>
</dbReference>
<feature type="domain" description="DSBA-like thioredoxin" evidence="1">
    <location>
        <begin position="3"/>
        <end position="216"/>
    </location>
</feature>